<dbReference type="PANTHER" id="PTHR48086:SF7">
    <property type="entry name" value="SODIUM-SOLUTE SYMPORTER-RELATED"/>
    <property type="match status" value="1"/>
</dbReference>
<evidence type="ECO:0000256" key="1">
    <source>
        <dbReference type="ARBA" id="ARBA00004141"/>
    </source>
</evidence>
<dbReference type="Pfam" id="PF00474">
    <property type="entry name" value="SSF"/>
    <property type="match status" value="1"/>
</dbReference>
<dbReference type="PANTHER" id="PTHR48086">
    <property type="entry name" value="SODIUM/PROLINE SYMPORTER-RELATED"/>
    <property type="match status" value="1"/>
</dbReference>
<dbReference type="KEGG" id="cpor:BED41_00065"/>
<organism evidence="9 10">
    <name type="scientific">Cloacibacillus porcorum</name>
    <dbReference type="NCBI Taxonomy" id="1197717"/>
    <lineage>
        <taxon>Bacteria</taxon>
        <taxon>Thermotogati</taxon>
        <taxon>Synergistota</taxon>
        <taxon>Synergistia</taxon>
        <taxon>Synergistales</taxon>
        <taxon>Synergistaceae</taxon>
        <taxon>Cloacibacillus</taxon>
    </lineage>
</organism>
<feature type="transmembrane region" description="Helical" evidence="8">
    <location>
        <begin position="123"/>
        <end position="148"/>
    </location>
</feature>
<sequence>MNEALAGPSYAIAIVVYLLIMVAVGCYFGKKARDDKDGFLLAGRELPRIVLVGTLLATWFGGGTVVGGADFVYKTGPWAGIFFFIGAPLGALVLMGLAPKIRELAKYTVPEILEQTYGPHTRLLASICVLLAYTGIVSYNFTGAAYIVNIVTGFDQSYSVIIAAAIMVLLAVTAGMNSVAWTDALSAALIFFGMGFGLYFAASSAGGYAATYAALSPSQASVSGGLTWTQLAGYSLPLFFLYMGDQNQLQRYACAKTPAEARKSAQMLFCGMCVVIFLVLSYCMFAVKLMPNINGNTAVMRMAINYVPFIFGAPILCACVAFLVTTGDSFILSASTNIMIDIVQKYFKPDMTDKELVRGTRITIVCVGIFSYVMAVFFPSVLKMQMYSYSIYGAGVTIPLLGAFLWKKASPGGGMASVVTGGAAILAWDLFLNRPMGLNGIIIAVPLATVALVVFSLLFPKKAGVIDSTGNIDMEAAE</sequence>
<evidence type="ECO:0000313" key="9">
    <source>
        <dbReference type="EMBL" id="ANZ43640.1"/>
    </source>
</evidence>
<evidence type="ECO:0000256" key="8">
    <source>
        <dbReference type="SAM" id="Phobius"/>
    </source>
</evidence>
<feature type="transmembrane region" description="Helical" evidence="8">
    <location>
        <begin position="307"/>
        <end position="340"/>
    </location>
</feature>
<dbReference type="InterPro" id="IPR001734">
    <property type="entry name" value="Na/solute_symporter"/>
</dbReference>
<feature type="transmembrane region" description="Helical" evidence="8">
    <location>
        <begin position="188"/>
        <end position="215"/>
    </location>
</feature>
<comment type="subcellular location">
    <subcellularLocation>
        <location evidence="1">Membrane</location>
        <topology evidence="1">Multi-pass membrane protein</topology>
    </subcellularLocation>
</comment>
<feature type="transmembrane region" description="Helical" evidence="8">
    <location>
        <begin position="387"/>
        <end position="406"/>
    </location>
</feature>
<dbReference type="InterPro" id="IPR050277">
    <property type="entry name" value="Sodium:Solute_Symporter"/>
</dbReference>
<feature type="transmembrane region" description="Helical" evidence="8">
    <location>
        <begin position="49"/>
        <end position="72"/>
    </location>
</feature>
<dbReference type="AlphaFoldDB" id="A0A1B2I0Z3"/>
<dbReference type="Gene3D" id="1.20.1730.10">
    <property type="entry name" value="Sodium/glucose cotransporter"/>
    <property type="match status" value="1"/>
</dbReference>
<dbReference type="GeneID" id="83056246"/>
<feature type="transmembrane region" description="Helical" evidence="8">
    <location>
        <begin position="78"/>
        <end position="98"/>
    </location>
</feature>
<keyword evidence="10" id="KW-1185">Reference proteome</keyword>
<proteinExistence type="inferred from homology"/>
<evidence type="ECO:0000313" key="10">
    <source>
        <dbReference type="Proteomes" id="UP000093044"/>
    </source>
</evidence>
<protein>
    <recommendedName>
        <fullName evidence="11">Sodium:solute symporter</fullName>
    </recommendedName>
</protein>
<dbReference type="GO" id="GO:0022857">
    <property type="term" value="F:transmembrane transporter activity"/>
    <property type="evidence" value="ECO:0007669"/>
    <property type="project" value="InterPro"/>
</dbReference>
<feature type="transmembrane region" description="Helical" evidence="8">
    <location>
        <begin position="265"/>
        <end position="287"/>
    </location>
</feature>
<feature type="transmembrane region" description="Helical" evidence="8">
    <location>
        <begin position="6"/>
        <end position="28"/>
    </location>
</feature>
<dbReference type="PROSITE" id="PS50283">
    <property type="entry name" value="NA_SOLUT_SYMP_3"/>
    <property type="match status" value="1"/>
</dbReference>
<dbReference type="EMBL" id="CP016757">
    <property type="protein sequence ID" value="ANZ43640.1"/>
    <property type="molecule type" value="Genomic_DNA"/>
</dbReference>
<evidence type="ECO:0000256" key="6">
    <source>
        <dbReference type="ARBA" id="ARBA00023136"/>
    </source>
</evidence>
<evidence type="ECO:0000256" key="5">
    <source>
        <dbReference type="ARBA" id="ARBA00022989"/>
    </source>
</evidence>
<evidence type="ECO:0008006" key="11">
    <source>
        <dbReference type="Google" id="ProtNLM"/>
    </source>
</evidence>
<name>A0A1B2I0Z3_9BACT</name>
<accession>A0A1B2I0Z3</accession>
<feature type="transmembrane region" description="Helical" evidence="8">
    <location>
        <begin position="361"/>
        <end position="381"/>
    </location>
</feature>
<evidence type="ECO:0000256" key="2">
    <source>
        <dbReference type="ARBA" id="ARBA00006434"/>
    </source>
</evidence>
<reference evidence="9" key="1">
    <citation type="submission" date="2016-08" db="EMBL/GenBank/DDBJ databases">
        <title>Complete genome of Cloacibacillus porcorum.</title>
        <authorList>
            <person name="Looft T."/>
            <person name="Bayles D.O."/>
            <person name="Alt D.P."/>
        </authorList>
    </citation>
    <scope>NUCLEOTIDE SEQUENCE [LARGE SCALE GENOMIC DNA]</scope>
    <source>
        <strain evidence="9">CL-84</strain>
    </source>
</reference>
<keyword evidence="5 8" id="KW-1133">Transmembrane helix</keyword>
<feature type="transmembrane region" description="Helical" evidence="8">
    <location>
        <begin position="413"/>
        <end position="431"/>
    </location>
</feature>
<evidence type="ECO:0000256" key="7">
    <source>
        <dbReference type="RuleBase" id="RU362091"/>
    </source>
</evidence>
<keyword evidence="6 8" id="KW-0472">Membrane</keyword>
<dbReference type="Proteomes" id="UP000093044">
    <property type="component" value="Chromosome"/>
</dbReference>
<feature type="transmembrane region" description="Helical" evidence="8">
    <location>
        <begin position="437"/>
        <end position="459"/>
    </location>
</feature>
<feature type="transmembrane region" description="Helical" evidence="8">
    <location>
        <begin position="160"/>
        <end position="181"/>
    </location>
</feature>
<evidence type="ECO:0000256" key="3">
    <source>
        <dbReference type="ARBA" id="ARBA00022448"/>
    </source>
</evidence>
<keyword evidence="4 8" id="KW-0812">Transmembrane</keyword>
<dbReference type="OrthoDB" id="2211at2"/>
<dbReference type="GO" id="GO:0005886">
    <property type="term" value="C:plasma membrane"/>
    <property type="evidence" value="ECO:0007669"/>
    <property type="project" value="TreeGrafter"/>
</dbReference>
<feature type="transmembrane region" description="Helical" evidence="8">
    <location>
        <begin position="227"/>
        <end position="244"/>
    </location>
</feature>
<keyword evidence="3" id="KW-0813">Transport</keyword>
<dbReference type="RefSeq" id="WP_066741484.1">
    <property type="nucleotide sequence ID" value="NZ_CP016757.1"/>
</dbReference>
<gene>
    <name evidence="9" type="ORF">BED41_00065</name>
</gene>
<dbReference type="CDD" id="cd10322">
    <property type="entry name" value="SLC5sbd"/>
    <property type="match status" value="1"/>
</dbReference>
<dbReference type="STRING" id="1197717.BED41_00065"/>
<dbReference type="InterPro" id="IPR038377">
    <property type="entry name" value="Na/Glc_symporter_sf"/>
</dbReference>
<comment type="similarity">
    <text evidence="2 7">Belongs to the sodium:solute symporter (SSF) (TC 2.A.21) family.</text>
</comment>
<evidence type="ECO:0000256" key="4">
    <source>
        <dbReference type="ARBA" id="ARBA00022692"/>
    </source>
</evidence>